<sequence length="202" mass="21939">MLSTPFIALSLIATLHSASGFAPAPASRGSQSPSHSSTSFLHVGISFDEDNADIISGGSSTYPQLLQRANDCAKDEECSLEEWESVITEIEYISELDASDLERLKVGVHQLEERSALSSWISTANLPMAVLMFLASTYSTVTAPYDDIVIRIGWFFQDWNQVATQSSSSTSEHLPLFMCAAATYVALSEVASCFLPANNEKE</sequence>
<comment type="caution">
    <text evidence="2">The sequence shown here is derived from an EMBL/GenBank/DDBJ whole genome shotgun (WGS) entry which is preliminary data.</text>
</comment>
<evidence type="ECO:0000313" key="2">
    <source>
        <dbReference type="EMBL" id="CAJ1935239.1"/>
    </source>
</evidence>
<evidence type="ECO:0000256" key="1">
    <source>
        <dbReference type="SAM" id="SignalP"/>
    </source>
</evidence>
<reference evidence="2" key="1">
    <citation type="submission" date="2023-08" db="EMBL/GenBank/DDBJ databases">
        <authorList>
            <person name="Audoor S."/>
            <person name="Bilcke G."/>
        </authorList>
    </citation>
    <scope>NUCLEOTIDE SEQUENCE</scope>
</reference>
<keyword evidence="3" id="KW-1185">Reference proteome</keyword>
<dbReference type="AlphaFoldDB" id="A0AAD2FJC3"/>
<feature type="signal peptide" evidence="1">
    <location>
        <begin position="1"/>
        <end position="20"/>
    </location>
</feature>
<proteinExistence type="predicted"/>
<gene>
    <name evidence="2" type="ORF">CYCCA115_LOCUS4575</name>
</gene>
<organism evidence="2 3">
    <name type="scientific">Cylindrotheca closterium</name>
    <dbReference type="NCBI Taxonomy" id="2856"/>
    <lineage>
        <taxon>Eukaryota</taxon>
        <taxon>Sar</taxon>
        <taxon>Stramenopiles</taxon>
        <taxon>Ochrophyta</taxon>
        <taxon>Bacillariophyta</taxon>
        <taxon>Bacillariophyceae</taxon>
        <taxon>Bacillariophycidae</taxon>
        <taxon>Bacillariales</taxon>
        <taxon>Bacillariaceae</taxon>
        <taxon>Cylindrotheca</taxon>
    </lineage>
</organism>
<dbReference type="Proteomes" id="UP001295423">
    <property type="component" value="Unassembled WGS sequence"/>
</dbReference>
<name>A0AAD2FJC3_9STRA</name>
<accession>A0AAD2FJC3</accession>
<feature type="chain" id="PRO_5042199580" evidence="1">
    <location>
        <begin position="21"/>
        <end position="202"/>
    </location>
</feature>
<dbReference type="EMBL" id="CAKOGP040000446">
    <property type="protein sequence ID" value="CAJ1935239.1"/>
    <property type="molecule type" value="Genomic_DNA"/>
</dbReference>
<protein>
    <submittedName>
        <fullName evidence="2">Uncharacterized protein</fullName>
    </submittedName>
</protein>
<evidence type="ECO:0000313" key="3">
    <source>
        <dbReference type="Proteomes" id="UP001295423"/>
    </source>
</evidence>
<keyword evidence="1" id="KW-0732">Signal</keyword>